<evidence type="ECO:0000256" key="1">
    <source>
        <dbReference type="ARBA" id="ARBA00004141"/>
    </source>
</evidence>
<organism evidence="6 7">
    <name type="scientific">Psychroflexus halocasei</name>
    <dbReference type="NCBI Taxonomy" id="908615"/>
    <lineage>
        <taxon>Bacteria</taxon>
        <taxon>Pseudomonadati</taxon>
        <taxon>Bacteroidota</taxon>
        <taxon>Flavobacteriia</taxon>
        <taxon>Flavobacteriales</taxon>
        <taxon>Flavobacteriaceae</taxon>
        <taxon>Psychroflexus</taxon>
    </lineage>
</organism>
<comment type="subcellular location">
    <subcellularLocation>
        <location evidence="1">Membrane</location>
        <topology evidence="1">Multi-pass membrane protein</topology>
    </subcellularLocation>
</comment>
<dbReference type="EMBL" id="FNQF01000004">
    <property type="protein sequence ID" value="SEA27680.1"/>
    <property type="molecule type" value="Genomic_DNA"/>
</dbReference>
<keyword evidence="4 5" id="KW-0472">Membrane</keyword>
<protein>
    <submittedName>
        <fullName evidence="6">ZIP Zinc transporter</fullName>
    </submittedName>
</protein>
<feature type="transmembrane region" description="Helical" evidence="5">
    <location>
        <begin position="119"/>
        <end position="139"/>
    </location>
</feature>
<evidence type="ECO:0000256" key="2">
    <source>
        <dbReference type="ARBA" id="ARBA00022692"/>
    </source>
</evidence>
<reference evidence="6 7" key="1">
    <citation type="submission" date="2016-10" db="EMBL/GenBank/DDBJ databases">
        <authorList>
            <person name="de Groot N.N."/>
        </authorList>
    </citation>
    <scope>NUCLEOTIDE SEQUENCE [LARGE SCALE GENOMIC DNA]</scope>
    <source>
        <strain evidence="6 7">DSM 23581</strain>
    </source>
</reference>
<feature type="transmembrane region" description="Helical" evidence="5">
    <location>
        <begin position="203"/>
        <end position="221"/>
    </location>
</feature>
<keyword evidence="2 5" id="KW-0812">Transmembrane</keyword>
<feature type="transmembrane region" description="Helical" evidence="5">
    <location>
        <begin position="59"/>
        <end position="76"/>
    </location>
</feature>
<dbReference type="AlphaFoldDB" id="A0A1H3ZVG5"/>
<dbReference type="STRING" id="908615.SAMN05421540_104224"/>
<evidence type="ECO:0000256" key="5">
    <source>
        <dbReference type="SAM" id="Phobius"/>
    </source>
</evidence>
<sequence length="222" mass="24669">MNIILPPVIAVGIGFIAAYFLNKKNFSVNLLLAFSGAFLLSITVLEFLPSIYESGNPDVGFYILIGLLLQIILEYLSGGAEHGHLHIDKSKTTFPWVLFVSLCLHSFLEGLPLHHGHHLMYAVIIHKVPVAIIIASFLFKTEMSKGKISFFLILFGLMTPLGAFMQQSFDFISTYSIYFDALVVGIFLHVSTTILFESSKDHKFNLSKFGMILLGIVIALLI</sequence>
<dbReference type="GO" id="GO:0016020">
    <property type="term" value="C:membrane"/>
    <property type="evidence" value="ECO:0007669"/>
    <property type="project" value="UniProtKB-SubCell"/>
</dbReference>
<dbReference type="InterPro" id="IPR003689">
    <property type="entry name" value="ZIP"/>
</dbReference>
<feature type="transmembrane region" description="Helical" evidence="5">
    <location>
        <begin position="28"/>
        <end position="47"/>
    </location>
</feature>
<accession>A0A1H3ZVG5</accession>
<feature type="transmembrane region" description="Helical" evidence="5">
    <location>
        <begin position="175"/>
        <end position="196"/>
    </location>
</feature>
<proteinExistence type="predicted"/>
<evidence type="ECO:0000313" key="7">
    <source>
        <dbReference type="Proteomes" id="UP000198820"/>
    </source>
</evidence>
<dbReference type="GO" id="GO:0046873">
    <property type="term" value="F:metal ion transmembrane transporter activity"/>
    <property type="evidence" value="ECO:0007669"/>
    <property type="project" value="InterPro"/>
</dbReference>
<evidence type="ECO:0000256" key="4">
    <source>
        <dbReference type="ARBA" id="ARBA00023136"/>
    </source>
</evidence>
<evidence type="ECO:0000313" key="6">
    <source>
        <dbReference type="EMBL" id="SEA27680.1"/>
    </source>
</evidence>
<dbReference type="Pfam" id="PF02535">
    <property type="entry name" value="Zip"/>
    <property type="match status" value="1"/>
</dbReference>
<feature type="transmembrane region" description="Helical" evidence="5">
    <location>
        <begin position="151"/>
        <end position="169"/>
    </location>
</feature>
<name>A0A1H3ZVG5_9FLAO</name>
<keyword evidence="7" id="KW-1185">Reference proteome</keyword>
<dbReference type="RefSeq" id="WP_093242005.1">
    <property type="nucleotide sequence ID" value="NZ_FNQF01000004.1"/>
</dbReference>
<gene>
    <name evidence="6" type="ORF">SAMN05421540_104224</name>
</gene>
<evidence type="ECO:0000256" key="3">
    <source>
        <dbReference type="ARBA" id="ARBA00022989"/>
    </source>
</evidence>
<dbReference type="Proteomes" id="UP000198820">
    <property type="component" value="Unassembled WGS sequence"/>
</dbReference>
<keyword evidence="3 5" id="KW-1133">Transmembrane helix</keyword>
<feature type="transmembrane region" description="Helical" evidence="5">
    <location>
        <begin position="6"/>
        <end position="21"/>
    </location>
</feature>
<feature type="transmembrane region" description="Helical" evidence="5">
    <location>
        <begin position="96"/>
        <end position="113"/>
    </location>
</feature>